<sequence length="204" mass="23207">MVTRPPLNRWGERRRARVGLLGGSFNPAHDGHRHIALLALRLLKLDEVWLLVSPQNPLKPVAGMAPLAQRLASAQAMAAGHPHLRPTKIETQWGTCYTADTLTVLRQRFPHIRFVWLMGADNLAGFHRWLRWDDIFRSVPVAILARGPYSARILGSRAAHRFKASRLPSSRARFLWQGQPPAWVFLHIRRHAASSTAIRNRREP</sequence>
<evidence type="ECO:0000256" key="3">
    <source>
        <dbReference type="ARBA" id="ARBA00009014"/>
    </source>
</evidence>
<dbReference type="AlphaFoldDB" id="A0A0C2YR18"/>
<reference evidence="13 14" key="1">
    <citation type="submission" date="2015-01" db="EMBL/GenBank/DDBJ databases">
        <title>Genome Sequence of Magnetospirillum magnetotacticum Strain MS-1.</title>
        <authorList>
            <person name="Marinov G.K."/>
            <person name="Smalley M.D."/>
            <person name="DeSalvo G."/>
        </authorList>
    </citation>
    <scope>NUCLEOTIDE SEQUENCE [LARGE SCALE GENOMIC DNA]</scope>
    <source>
        <strain evidence="13 14">MS-1</strain>
    </source>
</reference>
<keyword evidence="5 11" id="KW-0808">Transferase</keyword>
<dbReference type="HAMAP" id="MF_00244">
    <property type="entry name" value="NaMN_adenylyltr"/>
    <property type="match status" value="1"/>
</dbReference>
<dbReference type="EC" id="2.7.7.18" evidence="11"/>
<evidence type="ECO:0000313" key="14">
    <source>
        <dbReference type="Proteomes" id="UP000031971"/>
    </source>
</evidence>
<dbReference type="PANTHER" id="PTHR39321:SF3">
    <property type="entry name" value="PHOSPHOPANTETHEINE ADENYLYLTRANSFERASE"/>
    <property type="match status" value="1"/>
</dbReference>
<evidence type="ECO:0000256" key="8">
    <source>
        <dbReference type="ARBA" id="ARBA00022840"/>
    </source>
</evidence>
<evidence type="ECO:0000313" key="13">
    <source>
        <dbReference type="EMBL" id="KIL97578.1"/>
    </source>
</evidence>
<dbReference type="UniPathway" id="UPA00253">
    <property type="reaction ID" value="UER00332"/>
</dbReference>
<dbReference type="SUPFAM" id="SSF52374">
    <property type="entry name" value="Nucleotidylyl transferase"/>
    <property type="match status" value="1"/>
</dbReference>
<comment type="catalytic activity">
    <reaction evidence="10 11">
        <text>nicotinate beta-D-ribonucleotide + ATP + H(+) = deamido-NAD(+) + diphosphate</text>
        <dbReference type="Rhea" id="RHEA:22860"/>
        <dbReference type="ChEBI" id="CHEBI:15378"/>
        <dbReference type="ChEBI" id="CHEBI:30616"/>
        <dbReference type="ChEBI" id="CHEBI:33019"/>
        <dbReference type="ChEBI" id="CHEBI:57502"/>
        <dbReference type="ChEBI" id="CHEBI:58437"/>
        <dbReference type="EC" id="2.7.7.18"/>
    </reaction>
</comment>
<evidence type="ECO:0000256" key="2">
    <source>
        <dbReference type="ARBA" id="ARBA00005019"/>
    </source>
</evidence>
<evidence type="ECO:0000256" key="11">
    <source>
        <dbReference type="HAMAP-Rule" id="MF_00244"/>
    </source>
</evidence>
<keyword evidence="7 11" id="KW-0547">Nucleotide-binding</keyword>
<comment type="similarity">
    <text evidence="3 11">Belongs to the NadD family.</text>
</comment>
<organism evidence="13 14">
    <name type="scientific">Paramagnetospirillum magnetotacticum MS-1</name>
    <dbReference type="NCBI Taxonomy" id="272627"/>
    <lineage>
        <taxon>Bacteria</taxon>
        <taxon>Pseudomonadati</taxon>
        <taxon>Pseudomonadota</taxon>
        <taxon>Alphaproteobacteria</taxon>
        <taxon>Rhodospirillales</taxon>
        <taxon>Magnetospirillaceae</taxon>
        <taxon>Paramagnetospirillum</taxon>
    </lineage>
</organism>
<dbReference type="RefSeq" id="WP_009870499.1">
    <property type="nucleotide sequence ID" value="NZ_JXSL01000030.1"/>
</dbReference>
<evidence type="ECO:0000259" key="12">
    <source>
        <dbReference type="Pfam" id="PF01467"/>
    </source>
</evidence>
<dbReference type="Proteomes" id="UP000031971">
    <property type="component" value="Unassembled WGS sequence"/>
</dbReference>
<evidence type="ECO:0000256" key="4">
    <source>
        <dbReference type="ARBA" id="ARBA00022642"/>
    </source>
</evidence>
<dbReference type="Gene3D" id="3.40.50.620">
    <property type="entry name" value="HUPs"/>
    <property type="match status" value="1"/>
</dbReference>
<evidence type="ECO:0000256" key="5">
    <source>
        <dbReference type="ARBA" id="ARBA00022679"/>
    </source>
</evidence>
<evidence type="ECO:0000256" key="1">
    <source>
        <dbReference type="ARBA" id="ARBA00002324"/>
    </source>
</evidence>
<keyword evidence="9 11" id="KW-0520">NAD</keyword>
<dbReference type="GO" id="GO:0009435">
    <property type="term" value="P:NAD+ biosynthetic process"/>
    <property type="evidence" value="ECO:0007669"/>
    <property type="project" value="UniProtKB-UniRule"/>
</dbReference>
<dbReference type="InterPro" id="IPR005248">
    <property type="entry name" value="NadD/NMNAT"/>
</dbReference>
<dbReference type="GO" id="GO:0004515">
    <property type="term" value="F:nicotinate-nucleotide adenylyltransferase activity"/>
    <property type="evidence" value="ECO:0007669"/>
    <property type="project" value="UniProtKB-UniRule"/>
</dbReference>
<dbReference type="PANTHER" id="PTHR39321">
    <property type="entry name" value="NICOTINATE-NUCLEOTIDE ADENYLYLTRANSFERASE-RELATED"/>
    <property type="match status" value="1"/>
</dbReference>
<dbReference type="NCBIfam" id="NF000843">
    <property type="entry name" value="PRK00071.2-2"/>
    <property type="match status" value="1"/>
</dbReference>
<feature type="domain" description="Cytidyltransferase-like" evidence="12">
    <location>
        <begin position="20"/>
        <end position="201"/>
    </location>
</feature>
<comment type="caution">
    <text evidence="13">The sequence shown here is derived from an EMBL/GenBank/DDBJ whole genome shotgun (WGS) entry which is preliminary data.</text>
</comment>
<proteinExistence type="inferred from homology"/>
<keyword evidence="8 11" id="KW-0067">ATP-binding</keyword>
<name>A0A0C2YR18_PARME</name>
<evidence type="ECO:0000256" key="6">
    <source>
        <dbReference type="ARBA" id="ARBA00022695"/>
    </source>
</evidence>
<dbReference type="Pfam" id="PF01467">
    <property type="entry name" value="CTP_transf_like"/>
    <property type="match status" value="1"/>
</dbReference>
<gene>
    <name evidence="11" type="primary">nadD</name>
    <name evidence="13" type="ORF">CCC_00639</name>
</gene>
<dbReference type="InterPro" id="IPR014729">
    <property type="entry name" value="Rossmann-like_a/b/a_fold"/>
</dbReference>
<dbReference type="GO" id="GO:0005524">
    <property type="term" value="F:ATP binding"/>
    <property type="evidence" value="ECO:0007669"/>
    <property type="project" value="UniProtKB-KW"/>
</dbReference>
<keyword evidence="6 11" id="KW-0548">Nucleotidyltransferase</keyword>
<evidence type="ECO:0000256" key="10">
    <source>
        <dbReference type="ARBA" id="ARBA00048721"/>
    </source>
</evidence>
<dbReference type="STRING" id="272627.CCC_00639"/>
<comment type="pathway">
    <text evidence="2 11">Cofactor biosynthesis; NAD(+) biosynthesis; deamido-NAD(+) from nicotinate D-ribonucleotide: step 1/1.</text>
</comment>
<evidence type="ECO:0000256" key="9">
    <source>
        <dbReference type="ARBA" id="ARBA00023027"/>
    </source>
</evidence>
<evidence type="ECO:0000256" key="7">
    <source>
        <dbReference type="ARBA" id="ARBA00022741"/>
    </source>
</evidence>
<accession>A0A0C2YR18</accession>
<protein>
    <recommendedName>
        <fullName evidence="11">Probable nicotinate-nucleotide adenylyltransferase</fullName>
        <ecNumber evidence="11">2.7.7.18</ecNumber>
    </recommendedName>
    <alternativeName>
        <fullName evidence="11">Deamido-NAD(+) diphosphorylase</fullName>
    </alternativeName>
    <alternativeName>
        <fullName evidence="11">Deamido-NAD(+) pyrophosphorylase</fullName>
    </alternativeName>
    <alternativeName>
        <fullName evidence="11">Nicotinate mononucleotide adenylyltransferase</fullName>
        <shortName evidence="11">NaMN adenylyltransferase</shortName>
    </alternativeName>
</protein>
<comment type="function">
    <text evidence="1 11">Catalyzes the reversible adenylation of nicotinate mononucleotide (NaMN) to nicotinic acid adenine dinucleotide (NaAD).</text>
</comment>
<keyword evidence="14" id="KW-1185">Reference proteome</keyword>
<dbReference type="InterPro" id="IPR004821">
    <property type="entry name" value="Cyt_trans-like"/>
</dbReference>
<keyword evidence="4 11" id="KW-0662">Pyridine nucleotide biosynthesis</keyword>
<dbReference type="EMBL" id="JXSL01000030">
    <property type="protein sequence ID" value="KIL97578.1"/>
    <property type="molecule type" value="Genomic_DNA"/>
</dbReference>
<dbReference type="CDD" id="cd02165">
    <property type="entry name" value="NMNAT"/>
    <property type="match status" value="1"/>
</dbReference>